<dbReference type="PANTHER" id="PTHR11839">
    <property type="entry name" value="UDP/ADP-SUGAR PYROPHOSPHATASE"/>
    <property type="match status" value="1"/>
</dbReference>
<organism evidence="4 5">
    <name type="scientific">Monilinia laxa</name>
    <name type="common">Brown rot fungus</name>
    <name type="synonym">Sclerotinia laxa</name>
    <dbReference type="NCBI Taxonomy" id="61186"/>
    <lineage>
        <taxon>Eukaryota</taxon>
        <taxon>Fungi</taxon>
        <taxon>Dikarya</taxon>
        <taxon>Ascomycota</taxon>
        <taxon>Pezizomycotina</taxon>
        <taxon>Leotiomycetes</taxon>
        <taxon>Helotiales</taxon>
        <taxon>Sclerotiniaceae</taxon>
        <taxon>Monilinia</taxon>
    </lineage>
</organism>
<reference evidence="4 5" key="1">
    <citation type="submission" date="2019-06" db="EMBL/GenBank/DDBJ databases">
        <title>Genome Sequence of the Brown Rot Fungal Pathogen Monilinia laxa.</title>
        <authorList>
            <person name="De Miccolis Angelini R.M."/>
            <person name="Landi L."/>
            <person name="Abate D."/>
            <person name="Pollastro S."/>
            <person name="Romanazzi G."/>
            <person name="Faretra F."/>
        </authorList>
    </citation>
    <scope>NUCLEOTIDE SEQUENCE [LARGE SCALE GENOMIC DNA]</scope>
    <source>
        <strain evidence="4 5">Mlax316</strain>
    </source>
</reference>
<dbReference type="Proteomes" id="UP000326757">
    <property type="component" value="Unassembled WGS sequence"/>
</dbReference>
<dbReference type="GO" id="GO:0080041">
    <property type="term" value="F:ADP-ribose pyrophosphohydrolase activity"/>
    <property type="evidence" value="ECO:0007669"/>
    <property type="project" value="TreeGrafter"/>
</dbReference>
<evidence type="ECO:0000256" key="2">
    <source>
        <dbReference type="ARBA" id="ARBA00022801"/>
    </source>
</evidence>
<dbReference type="InterPro" id="IPR015797">
    <property type="entry name" value="NUDIX_hydrolase-like_dom_sf"/>
</dbReference>
<keyword evidence="2" id="KW-0378">Hydrolase</keyword>
<comment type="caution">
    <text evidence="4">The sequence shown here is derived from an EMBL/GenBank/DDBJ whole genome shotgun (WGS) entry which is preliminary data.</text>
</comment>
<feature type="domain" description="Nudix hydrolase" evidence="3">
    <location>
        <begin position="163"/>
        <end position="299"/>
    </location>
</feature>
<evidence type="ECO:0000259" key="3">
    <source>
        <dbReference type="Pfam" id="PF00293"/>
    </source>
</evidence>
<dbReference type="SUPFAM" id="SSF55811">
    <property type="entry name" value="Nudix"/>
    <property type="match status" value="1"/>
</dbReference>
<dbReference type="Gene3D" id="3.90.79.10">
    <property type="entry name" value="Nucleoside Triphosphate Pyrophosphohydrolase"/>
    <property type="match status" value="1"/>
</dbReference>
<protein>
    <recommendedName>
        <fullName evidence="3">Nudix hydrolase domain-containing protein</fullName>
    </recommendedName>
</protein>
<accession>A0A5N6K297</accession>
<dbReference type="CDD" id="cd03424">
    <property type="entry name" value="NUDIX_ADPRase_Nudt5_UGPPase_Nudt14"/>
    <property type="match status" value="1"/>
</dbReference>
<name>A0A5N6K297_MONLA</name>
<keyword evidence="5" id="KW-1185">Reference proteome</keyword>
<evidence type="ECO:0000313" key="4">
    <source>
        <dbReference type="EMBL" id="KAB8296286.1"/>
    </source>
</evidence>
<dbReference type="InterPro" id="IPR000086">
    <property type="entry name" value="NUDIX_hydrolase_dom"/>
</dbReference>
<dbReference type="Pfam" id="PF00293">
    <property type="entry name" value="NUDIX"/>
    <property type="match status" value="1"/>
</dbReference>
<evidence type="ECO:0000313" key="5">
    <source>
        <dbReference type="Proteomes" id="UP000326757"/>
    </source>
</evidence>
<dbReference type="PANTHER" id="PTHR11839:SF18">
    <property type="entry name" value="NUDIX HYDROLASE DOMAIN-CONTAINING PROTEIN"/>
    <property type="match status" value="1"/>
</dbReference>
<dbReference type="OrthoDB" id="10249920at2759"/>
<gene>
    <name evidence="4" type="ORF">EYC80_009059</name>
</gene>
<dbReference type="AlphaFoldDB" id="A0A5N6K297"/>
<evidence type="ECO:0000256" key="1">
    <source>
        <dbReference type="ARBA" id="ARBA00001946"/>
    </source>
</evidence>
<dbReference type="EMBL" id="VIGI01000009">
    <property type="protein sequence ID" value="KAB8296286.1"/>
    <property type="molecule type" value="Genomic_DNA"/>
</dbReference>
<dbReference type="GO" id="GO:0080042">
    <property type="term" value="F:ADP-glucose pyrophosphohydrolase activity"/>
    <property type="evidence" value="ECO:0007669"/>
    <property type="project" value="TreeGrafter"/>
</dbReference>
<proteinExistence type="predicted"/>
<dbReference type="GO" id="GO:0019693">
    <property type="term" value="P:ribose phosphate metabolic process"/>
    <property type="evidence" value="ECO:0007669"/>
    <property type="project" value="TreeGrafter"/>
</dbReference>
<comment type="cofactor">
    <cofactor evidence="1">
        <name>Mg(2+)</name>
        <dbReference type="ChEBI" id="CHEBI:18420"/>
    </cofactor>
</comment>
<dbReference type="GO" id="GO:0006753">
    <property type="term" value="P:nucleoside phosphate metabolic process"/>
    <property type="evidence" value="ECO:0007669"/>
    <property type="project" value="TreeGrafter"/>
</dbReference>
<sequence>MLGRGCRIRPHRLQNQIISSWKVQRLPILPRSRDNSPLPRYTTKSAKMSTFETSPVNIALCEGITQDELFTFPAFKSWHERLSNSLALQASSEHPFHSDPYHLRSIKIQAVDRWGKRIGFIKISSKITNEAGESLPGDIFLRGPSVGMMVIVQPEDVMKPDEERWVVMTVQPRAASGSLAFVELPAGMVDDGTFKGAAAKEIEEELGWTIPADELTNLSELAIGDEANKEGEVLPRAMFPSAGGCDEFVQIFLHEKKISREELKKTTGKLTGLRDDGEKITLKLVKLEDLWKEGARDSKALTAWALYDGLKRTGKL</sequence>